<comment type="subunit">
    <text evidence="3">Homotrimer.</text>
</comment>
<organism evidence="6">
    <name type="scientific">bioreactor metagenome</name>
    <dbReference type="NCBI Taxonomy" id="1076179"/>
    <lineage>
        <taxon>unclassified sequences</taxon>
        <taxon>metagenomes</taxon>
        <taxon>ecological metagenomes</taxon>
    </lineage>
</organism>
<evidence type="ECO:0000313" key="6">
    <source>
        <dbReference type="EMBL" id="MPM08766.1"/>
    </source>
</evidence>
<gene>
    <name evidence="6" type="primary">kdgA_5</name>
    <name evidence="6" type="ORF">SDC9_55082</name>
</gene>
<evidence type="ECO:0000256" key="3">
    <source>
        <dbReference type="ARBA" id="ARBA00011233"/>
    </source>
</evidence>
<dbReference type="PANTHER" id="PTHR30246:SF1">
    <property type="entry name" value="2-DEHYDRO-3-DEOXY-6-PHOSPHOGALACTONATE ALDOLASE-RELATED"/>
    <property type="match status" value="1"/>
</dbReference>
<reference evidence="6" key="1">
    <citation type="submission" date="2019-08" db="EMBL/GenBank/DDBJ databases">
        <authorList>
            <person name="Kucharzyk K."/>
            <person name="Murdoch R.W."/>
            <person name="Higgins S."/>
            <person name="Loffler F."/>
        </authorList>
    </citation>
    <scope>NUCLEOTIDE SEQUENCE</scope>
</reference>
<comment type="caution">
    <text evidence="6">The sequence shown here is derived from an EMBL/GenBank/DDBJ whole genome shotgun (WGS) entry which is preliminary data.</text>
</comment>
<dbReference type="EMBL" id="VSSQ01001487">
    <property type="protein sequence ID" value="MPM08766.1"/>
    <property type="molecule type" value="Genomic_DNA"/>
</dbReference>
<dbReference type="SUPFAM" id="SSF51569">
    <property type="entry name" value="Aldolase"/>
    <property type="match status" value="1"/>
</dbReference>
<protein>
    <submittedName>
        <fullName evidence="6">KHG/KDPG aldolase</fullName>
    </submittedName>
</protein>
<comment type="pathway">
    <text evidence="1">Carbohydrate acid metabolism.</text>
</comment>
<dbReference type="GO" id="GO:0016829">
    <property type="term" value="F:lyase activity"/>
    <property type="evidence" value="ECO:0007669"/>
    <property type="project" value="UniProtKB-KW"/>
</dbReference>
<keyword evidence="5" id="KW-0119">Carbohydrate metabolism</keyword>
<evidence type="ECO:0000256" key="4">
    <source>
        <dbReference type="ARBA" id="ARBA00023239"/>
    </source>
</evidence>
<evidence type="ECO:0000256" key="2">
    <source>
        <dbReference type="ARBA" id="ARBA00006906"/>
    </source>
</evidence>
<name>A0A644WXY3_9ZZZZ</name>
<dbReference type="InterPro" id="IPR000887">
    <property type="entry name" value="Aldlse_KDPG_KHG"/>
</dbReference>
<dbReference type="Pfam" id="PF01081">
    <property type="entry name" value="Aldolase"/>
    <property type="match status" value="1"/>
</dbReference>
<dbReference type="CDD" id="cd00452">
    <property type="entry name" value="KDPG_aldolase"/>
    <property type="match status" value="1"/>
</dbReference>
<dbReference type="NCBIfam" id="TIGR01182">
    <property type="entry name" value="eda"/>
    <property type="match status" value="1"/>
</dbReference>
<dbReference type="AlphaFoldDB" id="A0A644WXY3"/>
<keyword evidence="4" id="KW-0456">Lyase</keyword>
<evidence type="ECO:0000256" key="5">
    <source>
        <dbReference type="ARBA" id="ARBA00023277"/>
    </source>
</evidence>
<sequence>MNKQEVKMIMKKKLIAVIRGNNLEEAELICKTLVESGITTLEITFSLPRAEKLIKNLKKNLPNALIGAGTVLSREQAALAISNGADFIVSPCIVEEVGQFCKEKDVFCSMGAATPTEIYNSYLAGSDVVKLFPGDCISMNMIKGIKAPMPFIDIMPTGGVDDKNINDWFDNGAYAAGFGGYLTKGINSSNLNLLKERCEKLIKAVKAEDIDI</sequence>
<comment type="similarity">
    <text evidence="2">Belongs to the KHG/KDPG aldolase family.</text>
</comment>
<dbReference type="Gene3D" id="3.20.20.70">
    <property type="entry name" value="Aldolase class I"/>
    <property type="match status" value="1"/>
</dbReference>
<evidence type="ECO:0000256" key="1">
    <source>
        <dbReference type="ARBA" id="ARBA00004761"/>
    </source>
</evidence>
<accession>A0A644WXY3</accession>
<dbReference type="PANTHER" id="PTHR30246">
    <property type="entry name" value="2-KETO-3-DEOXY-6-PHOSPHOGLUCONATE ALDOLASE"/>
    <property type="match status" value="1"/>
</dbReference>
<proteinExistence type="inferred from homology"/>
<dbReference type="InterPro" id="IPR013785">
    <property type="entry name" value="Aldolase_TIM"/>
</dbReference>